<gene>
    <name evidence="2" type="ORF">ILEXP_LOCUS9355</name>
</gene>
<dbReference type="AlphaFoldDB" id="A0ABC8RDW2"/>
<name>A0ABC8RDW2_9AQUA</name>
<reference evidence="2 3" key="1">
    <citation type="submission" date="2024-02" db="EMBL/GenBank/DDBJ databases">
        <authorList>
            <person name="Vignale AGUSTIN F."/>
            <person name="Sosa J E."/>
            <person name="Modenutti C."/>
        </authorList>
    </citation>
    <scope>NUCLEOTIDE SEQUENCE [LARGE SCALE GENOMIC DNA]</scope>
</reference>
<dbReference type="PANTHER" id="PTHR33492">
    <property type="entry name" value="OSJNBA0043A12.37 PROTEIN-RELATED"/>
    <property type="match status" value="1"/>
</dbReference>
<feature type="coiled-coil region" evidence="1">
    <location>
        <begin position="58"/>
        <end position="92"/>
    </location>
</feature>
<evidence type="ECO:0000313" key="2">
    <source>
        <dbReference type="EMBL" id="CAK9141735.1"/>
    </source>
</evidence>
<protein>
    <submittedName>
        <fullName evidence="2">Uncharacterized protein</fullName>
    </submittedName>
</protein>
<sequence length="119" mass="13449">MDGYVSHMWLCVHFLVAEASDSSETDMTGKLDSDTKRRRVQDIGSSIVRSASVLARTLRNSEEKKEKRHRDLMELEERRLHIQETHNEVNQQGIASLIAAVNNLSGAIKSLISDQQDSK</sequence>
<keyword evidence="3" id="KW-1185">Reference proteome</keyword>
<keyword evidence="1" id="KW-0175">Coiled coil</keyword>
<dbReference type="Proteomes" id="UP001642360">
    <property type="component" value="Unassembled WGS sequence"/>
</dbReference>
<evidence type="ECO:0000256" key="1">
    <source>
        <dbReference type="SAM" id="Coils"/>
    </source>
</evidence>
<accession>A0ABC8RDW2</accession>
<proteinExistence type="predicted"/>
<dbReference type="PANTHER" id="PTHR33492:SF11">
    <property type="entry name" value="OS04G0670900 PROTEIN"/>
    <property type="match status" value="1"/>
</dbReference>
<comment type="caution">
    <text evidence="2">The sequence shown here is derived from an EMBL/GenBank/DDBJ whole genome shotgun (WGS) entry which is preliminary data.</text>
</comment>
<organism evidence="2 3">
    <name type="scientific">Ilex paraguariensis</name>
    <name type="common">yerba mate</name>
    <dbReference type="NCBI Taxonomy" id="185542"/>
    <lineage>
        <taxon>Eukaryota</taxon>
        <taxon>Viridiplantae</taxon>
        <taxon>Streptophyta</taxon>
        <taxon>Embryophyta</taxon>
        <taxon>Tracheophyta</taxon>
        <taxon>Spermatophyta</taxon>
        <taxon>Magnoliopsida</taxon>
        <taxon>eudicotyledons</taxon>
        <taxon>Gunneridae</taxon>
        <taxon>Pentapetalae</taxon>
        <taxon>asterids</taxon>
        <taxon>campanulids</taxon>
        <taxon>Aquifoliales</taxon>
        <taxon>Aquifoliaceae</taxon>
        <taxon>Ilex</taxon>
    </lineage>
</organism>
<evidence type="ECO:0000313" key="3">
    <source>
        <dbReference type="Proteomes" id="UP001642360"/>
    </source>
</evidence>
<dbReference type="EMBL" id="CAUOFW020001170">
    <property type="protein sequence ID" value="CAK9141735.1"/>
    <property type="molecule type" value="Genomic_DNA"/>
</dbReference>